<evidence type="ECO:0000256" key="4">
    <source>
        <dbReference type="ARBA" id="ARBA00023136"/>
    </source>
</evidence>
<dbReference type="SUPFAM" id="SSF103473">
    <property type="entry name" value="MFS general substrate transporter"/>
    <property type="match status" value="1"/>
</dbReference>
<comment type="subcellular location">
    <subcellularLocation>
        <location evidence="1">Membrane</location>
        <topology evidence="1">Multi-pass membrane protein</topology>
    </subcellularLocation>
</comment>
<evidence type="ECO:0000313" key="8">
    <source>
        <dbReference type="Proteomes" id="UP000248817"/>
    </source>
</evidence>
<dbReference type="GO" id="GO:0042908">
    <property type="term" value="P:xenobiotic transport"/>
    <property type="evidence" value="ECO:0007669"/>
    <property type="project" value="UniProtKB-ARBA"/>
</dbReference>
<accession>A0A2V5HTC8</accession>
<dbReference type="Gene3D" id="1.20.1720.10">
    <property type="entry name" value="Multidrug resistance protein D"/>
    <property type="match status" value="1"/>
</dbReference>
<dbReference type="GO" id="GO:0140115">
    <property type="term" value="P:export across plasma membrane"/>
    <property type="evidence" value="ECO:0007669"/>
    <property type="project" value="UniProtKB-ARBA"/>
</dbReference>
<proteinExistence type="predicted"/>
<feature type="transmembrane region" description="Helical" evidence="5">
    <location>
        <begin position="150"/>
        <end position="169"/>
    </location>
</feature>
<feature type="domain" description="Major facilitator superfamily (MFS) profile" evidence="6">
    <location>
        <begin position="22"/>
        <end position="190"/>
    </location>
</feature>
<dbReference type="Pfam" id="PF07690">
    <property type="entry name" value="MFS_1"/>
    <property type="match status" value="1"/>
</dbReference>
<dbReference type="GO" id="GO:0005886">
    <property type="term" value="C:plasma membrane"/>
    <property type="evidence" value="ECO:0007669"/>
    <property type="project" value="TreeGrafter"/>
</dbReference>
<evidence type="ECO:0000256" key="1">
    <source>
        <dbReference type="ARBA" id="ARBA00004141"/>
    </source>
</evidence>
<gene>
    <name evidence="7" type="ORF">BP00DRAFT_307123</name>
</gene>
<dbReference type="GO" id="GO:0022857">
    <property type="term" value="F:transmembrane transporter activity"/>
    <property type="evidence" value="ECO:0007669"/>
    <property type="project" value="InterPro"/>
</dbReference>
<sequence length="190" mass="21033">PPPDLKHFESPYEWTRQYKGVMTGVSCIATLFAPFAASCYSPGAAQMESEWHVSQVATLAGITTFTSGFAIGLMFLAPFSEIYGRKPVFIATAIHFTVCQVCCAVTRLYSGMLVARFFCGIGGSTFSTMVGGLMADIYHARYRNAPMAPFFWAALFGTGLGPLVFLVFFRETRGPVILREKARRLNQWHE</sequence>
<keyword evidence="4 5" id="KW-0472">Membrane</keyword>
<feature type="transmembrane region" description="Helical" evidence="5">
    <location>
        <begin position="117"/>
        <end position="138"/>
    </location>
</feature>
<dbReference type="PROSITE" id="PS00216">
    <property type="entry name" value="SUGAR_TRANSPORT_1"/>
    <property type="match status" value="1"/>
</dbReference>
<dbReference type="Proteomes" id="UP000248817">
    <property type="component" value="Unassembled WGS sequence"/>
</dbReference>
<feature type="transmembrane region" description="Helical" evidence="5">
    <location>
        <begin position="20"/>
        <end position="41"/>
    </location>
</feature>
<evidence type="ECO:0000313" key="7">
    <source>
        <dbReference type="EMBL" id="PYI25304.1"/>
    </source>
</evidence>
<keyword evidence="3 5" id="KW-1133">Transmembrane helix</keyword>
<feature type="non-terminal residue" evidence="7">
    <location>
        <position position="1"/>
    </location>
</feature>
<reference evidence="7 8" key="1">
    <citation type="submission" date="2018-02" db="EMBL/GenBank/DDBJ databases">
        <title>The genomes of Aspergillus section Nigri reveals drivers in fungal speciation.</title>
        <authorList>
            <consortium name="DOE Joint Genome Institute"/>
            <person name="Vesth T.C."/>
            <person name="Nybo J."/>
            <person name="Theobald S."/>
            <person name="Brandl J."/>
            <person name="Frisvad J.C."/>
            <person name="Nielsen K.F."/>
            <person name="Lyhne E.K."/>
            <person name="Kogle M.E."/>
            <person name="Kuo A."/>
            <person name="Riley R."/>
            <person name="Clum A."/>
            <person name="Nolan M."/>
            <person name="Lipzen A."/>
            <person name="Salamov A."/>
            <person name="Henrissat B."/>
            <person name="Wiebenga A."/>
            <person name="De vries R.P."/>
            <person name="Grigoriev I.V."/>
            <person name="Mortensen U.H."/>
            <person name="Andersen M.R."/>
            <person name="Baker S.E."/>
        </authorList>
    </citation>
    <scope>NUCLEOTIDE SEQUENCE [LARGE SCALE GENOMIC DNA]</scope>
    <source>
        <strain evidence="7 8">CBS 114.80</strain>
    </source>
</reference>
<protein>
    <submittedName>
        <fullName evidence="7">MFS general substrate transporter</fullName>
    </submittedName>
</protein>
<dbReference type="PANTHER" id="PTHR23502:SF134">
    <property type="entry name" value="MAJOR FACILITATOR SUPERFAMILY (MFS) PROFILE DOMAIN-CONTAINING PROTEIN-RELATED"/>
    <property type="match status" value="1"/>
</dbReference>
<evidence type="ECO:0000256" key="3">
    <source>
        <dbReference type="ARBA" id="ARBA00022989"/>
    </source>
</evidence>
<name>A0A2V5HTC8_9EURO</name>
<dbReference type="AlphaFoldDB" id="A0A2V5HTC8"/>
<feature type="transmembrane region" description="Helical" evidence="5">
    <location>
        <begin position="88"/>
        <end position="110"/>
    </location>
</feature>
<dbReference type="PANTHER" id="PTHR23502">
    <property type="entry name" value="MAJOR FACILITATOR SUPERFAMILY"/>
    <property type="match status" value="1"/>
</dbReference>
<dbReference type="EMBL" id="KZ825658">
    <property type="protein sequence ID" value="PYI25304.1"/>
    <property type="molecule type" value="Genomic_DNA"/>
</dbReference>
<evidence type="ECO:0000259" key="6">
    <source>
        <dbReference type="PROSITE" id="PS50850"/>
    </source>
</evidence>
<keyword evidence="2 5" id="KW-0812">Transmembrane</keyword>
<dbReference type="InterPro" id="IPR011701">
    <property type="entry name" value="MFS"/>
</dbReference>
<feature type="transmembrane region" description="Helical" evidence="5">
    <location>
        <begin position="53"/>
        <end position="76"/>
    </location>
</feature>
<dbReference type="PROSITE" id="PS50850">
    <property type="entry name" value="MFS"/>
    <property type="match status" value="1"/>
</dbReference>
<keyword evidence="8" id="KW-1185">Reference proteome</keyword>
<dbReference type="InterPro" id="IPR020846">
    <property type="entry name" value="MFS_dom"/>
</dbReference>
<feature type="non-terminal residue" evidence="7">
    <location>
        <position position="190"/>
    </location>
</feature>
<dbReference type="InterPro" id="IPR005829">
    <property type="entry name" value="Sugar_transporter_CS"/>
</dbReference>
<evidence type="ECO:0000256" key="5">
    <source>
        <dbReference type="SAM" id="Phobius"/>
    </source>
</evidence>
<evidence type="ECO:0000256" key="2">
    <source>
        <dbReference type="ARBA" id="ARBA00022692"/>
    </source>
</evidence>
<dbReference type="InterPro" id="IPR036259">
    <property type="entry name" value="MFS_trans_sf"/>
</dbReference>
<organism evidence="7 8">
    <name type="scientific">Aspergillus indologenus CBS 114.80</name>
    <dbReference type="NCBI Taxonomy" id="1450541"/>
    <lineage>
        <taxon>Eukaryota</taxon>
        <taxon>Fungi</taxon>
        <taxon>Dikarya</taxon>
        <taxon>Ascomycota</taxon>
        <taxon>Pezizomycotina</taxon>
        <taxon>Eurotiomycetes</taxon>
        <taxon>Eurotiomycetidae</taxon>
        <taxon>Eurotiales</taxon>
        <taxon>Aspergillaceae</taxon>
        <taxon>Aspergillus</taxon>
        <taxon>Aspergillus subgen. Circumdati</taxon>
    </lineage>
</organism>